<dbReference type="PANTHER" id="PTHR28663:SF1">
    <property type="entry name" value="CILIA- AND FLAGELLA- ASSOCIATED PROTEIN 210"/>
    <property type="match status" value="1"/>
</dbReference>
<dbReference type="Pfam" id="PF13868">
    <property type="entry name" value="TPH"/>
    <property type="match status" value="1"/>
</dbReference>
<dbReference type="InterPro" id="IPR039986">
    <property type="entry name" value="CFAP210"/>
</dbReference>
<reference evidence="5" key="3">
    <citation type="submission" date="2025-09" db="UniProtKB">
        <authorList>
            <consortium name="Ensembl"/>
        </authorList>
    </citation>
    <scope>IDENTIFICATION</scope>
</reference>
<dbReference type="InterPro" id="IPR043597">
    <property type="entry name" value="TPH_dom"/>
</dbReference>
<name>A0A673U049_SURSU</name>
<evidence type="ECO:0000259" key="4">
    <source>
        <dbReference type="Pfam" id="PF13868"/>
    </source>
</evidence>
<feature type="coiled-coil region" evidence="2">
    <location>
        <begin position="53"/>
        <end position="123"/>
    </location>
</feature>
<sequence>MTCLSLQSKEVKTQICPLTSKIKNDEEDEVLYPPLLPSKVDLRQVTIIPHNEWKRIQDSLDSLTREAARLRAERKAKKEMHFRSQEVVKHWTNTYAGMREQKLEAKKERDAEIEAERQNLDVEEAIYKQGERKKAIEYAKQYQFYQTERVKHFHSGLLLSRVMKERDAQIESQKNKIKSDKKWEEQLKLNIEKAFKEEQEKAEKRRRDRVALANDHLKQIKEHEEEEERRRKHKEKDAEEIRRQNSLYEEEMRKELEKKKQEINESRRLFFVSLKYISLQKCIILNECWLFCYRLMEERRQRINNFLSELMKEKLDNEDLIIARDIAEAEAEWEKKEREKYEKNKAELKAIAEYRAVVMKNKEEEERQRKLESKEQLLAIMKADQIFQEHEKEKKRKADKERQEVRDAQIQQMVRNKFNAKQEKQAELEYCRLTEDLIAEKEKEFQDYAREVIELESESTNKYIYPLVKAVQEGHGGGRGPVFVERGRLRPSYQVNDVTGVQLPFYNSQGSKHNLQKSKGSLGFTWPKKV</sequence>
<dbReference type="GO" id="GO:0005879">
    <property type="term" value="C:axonemal microtubule"/>
    <property type="evidence" value="ECO:0007669"/>
    <property type="project" value="TreeGrafter"/>
</dbReference>
<feature type="domain" description="Trichohyalin-plectin-homology" evidence="4">
    <location>
        <begin position="146"/>
        <end position="268"/>
    </location>
</feature>
<dbReference type="Proteomes" id="UP000472268">
    <property type="component" value="Chromosome 3"/>
</dbReference>
<gene>
    <name evidence="5" type="primary">CFAP210</name>
</gene>
<reference evidence="5" key="2">
    <citation type="submission" date="2025-08" db="UniProtKB">
        <authorList>
            <consortium name="Ensembl"/>
        </authorList>
    </citation>
    <scope>IDENTIFICATION</scope>
</reference>
<evidence type="ECO:0000256" key="2">
    <source>
        <dbReference type="SAM" id="Coils"/>
    </source>
</evidence>
<feature type="region of interest" description="Disordered" evidence="3">
    <location>
        <begin position="217"/>
        <end position="243"/>
    </location>
</feature>
<organism evidence="5 6">
    <name type="scientific">Suricata suricatta</name>
    <name type="common">Meerkat</name>
    <dbReference type="NCBI Taxonomy" id="37032"/>
    <lineage>
        <taxon>Eukaryota</taxon>
        <taxon>Metazoa</taxon>
        <taxon>Chordata</taxon>
        <taxon>Craniata</taxon>
        <taxon>Vertebrata</taxon>
        <taxon>Euteleostomi</taxon>
        <taxon>Mammalia</taxon>
        <taxon>Eutheria</taxon>
        <taxon>Laurasiatheria</taxon>
        <taxon>Carnivora</taxon>
        <taxon>Feliformia</taxon>
        <taxon>Herpestidae</taxon>
        <taxon>Suricata</taxon>
    </lineage>
</organism>
<proteinExistence type="predicted"/>
<dbReference type="OMA" id="EMHFRSQ"/>
<evidence type="ECO:0000313" key="5">
    <source>
        <dbReference type="Ensembl" id="ENSSSUP00005018878.1"/>
    </source>
</evidence>
<keyword evidence="6" id="KW-1185">Reference proteome</keyword>
<protein>
    <submittedName>
        <fullName evidence="5">Coiled-coil domain containing 173</fullName>
    </submittedName>
</protein>
<evidence type="ECO:0000256" key="3">
    <source>
        <dbReference type="SAM" id="MobiDB-lite"/>
    </source>
</evidence>
<dbReference type="AlphaFoldDB" id="A0A673U049"/>
<reference evidence="5 6" key="1">
    <citation type="submission" date="2019-05" db="EMBL/GenBank/DDBJ databases">
        <title>A Chromosome-scale Meerkat (S. suricatta) Genome Assembly.</title>
        <authorList>
            <person name="Dudchenko O."/>
            <person name="Lieberman Aiden E."/>
            <person name="Tung J."/>
            <person name="Barreiro L.B."/>
            <person name="Clutton-Brock T.H."/>
        </authorList>
    </citation>
    <scope>NUCLEOTIDE SEQUENCE [LARGE SCALE GENOMIC DNA]</scope>
</reference>
<accession>A0A673U049</accession>
<dbReference type="PANTHER" id="PTHR28663">
    <property type="entry name" value="COILED-COIL DOMAIN-CONTAINING PROTEIN 173"/>
    <property type="match status" value="1"/>
</dbReference>
<feature type="coiled-coil region" evidence="2">
    <location>
        <begin position="383"/>
        <end position="458"/>
    </location>
</feature>
<dbReference type="Ensembl" id="ENSSSUT00005021577.1">
    <property type="protein sequence ID" value="ENSSSUP00005018878.1"/>
    <property type="gene ID" value="ENSSSUG00005012078.1"/>
</dbReference>
<keyword evidence="1 2" id="KW-0175">Coiled coil</keyword>
<feature type="coiled-coil region" evidence="2">
    <location>
        <begin position="324"/>
        <end position="351"/>
    </location>
</feature>
<evidence type="ECO:0000256" key="1">
    <source>
        <dbReference type="ARBA" id="ARBA00023054"/>
    </source>
</evidence>
<evidence type="ECO:0000313" key="6">
    <source>
        <dbReference type="Proteomes" id="UP000472268"/>
    </source>
</evidence>